<dbReference type="InterPro" id="IPR050399">
    <property type="entry name" value="HPr"/>
</dbReference>
<evidence type="ECO:0000313" key="8">
    <source>
        <dbReference type="Proteomes" id="UP000245423"/>
    </source>
</evidence>
<accession>M1ZLX6</accession>
<comment type="function">
    <text evidence="1">General (non sugar-specific) component of the phosphoenolpyruvate-dependent sugar phosphotransferase system (sugar PTS). This major carbohydrate active-transport system catalyzes the phosphorylation of incoming sugar substrates concomitantly with their translocation across the cell membrane. The phosphoryl group from phosphoenolpyruvate (PEP) is transferred to the phosphoryl carrier protein HPr by enzyme I. Phospho-HPr then transfers it to the PTS EIIA domain.</text>
</comment>
<dbReference type="InterPro" id="IPR001020">
    <property type="entry name" value="PTS_HPr_His_P_site"/>
</dbReference>
<dbReference type="PROSITE" id="PS00589">
    <property type="entry name" value="PTS_HPR_SER"/>
    <property type="match status" value="1"/>
</dbReference>
<dbReference type="PROSITE" id="PS00369">
    <property type="entry name" value="PTS_HPR_HIS"/>
    <property type="match status" value="1"/>
</dbReference>
<evidence type="ECO:0000256" key="5">
    <source>
        <dbReference type="ARBA" id="ARBA00022683"/>
    </source>
</evidence>
<keyword evidence="5" id="KW-0598">Phosphotransferase system</keyword>
<keyword evidence="4" id="KW-0963">Cytoplasm</keyword>
<dbReference type="PANTHER" id="PTHR33705:SF2">
    <property type="entry name" value="PHOSPHOCARRIER PROTEIN NPR"/>
    <property type="match status" value="1"/>
</dbReference>
<evidence type="ECO:0000259" key="6">
    <source>
        <dbReference type="PROSITE" id="PS51350"/>
    </source>
</evidence>
<dbReference type="Proteomes" id="UP000245423">
    <property type="component" value="Chromosome 1"/>
</dbReference>
<dbReference type="RefSeq" id="WP_005588330.1">
    <property type="nucleotide sequence ID" value="NZ_LT669839.1"/>
</dbReference>
<dbReference type="PANTHER" id="PTHR33705">
    <property type="entry name" value="PHOSPHOCARRIER PROTEIN HPR"/>
    <property type="match status" value="1"/>
</dbReference>
<dbReference type="PROSITE" id="PS51350">
    <property type="entry name" value="PTS_HPR_DOM"/>
    <property type="match status" value="1"/>
</dbReference>
<dbReference type="OrthoDB" id="9809047at2"/>
<proteinExistence type="predicted"/>
<feature type="domain" description="HPr" evidence="6">
    <location>
        <begin position="1"/>
        <end position="88"/>
    </location>
</feature>
<name>M1ZLX6_9FIRM</name>
<evidence type="ECO:0000256" key="2">
    <source>
        <dbReference type="ARBA" id="ARBA00004496"/>
    </source>
</evidence>
<dbReference type="HOGENOM" id="CLU_136230_2_2_9"/>
<dbReference type="InterPro" id="IPR000032">
    <property type="entry name" value="HPr-like"/>
</dbReference>
<dbReference type="SUPFAM" id="SSF55594">
    <property type="entry name" value="HPr-like"/>
    <property type="match status" value="1"/>
</dbReference>
<dbReference type="AlphaFoldDB" id="M1ZLX6"/>
<sequence length="88" mass="9668">MIRKNVILNNEVGLHARPAALFVQAANKFSSNVYIELEGRKVNGKSIIGVMSLGAFHGEEITLIVNGEDEEEAMEELSKLIEDGLKDL</sequence>
<protein>
    <recommendedName>
        <fullName evidence="3">Phosphocarrier protein HPr</fullName>
    </recommendedName>
</protein>
<comment type="subcellular location">
    <subcellularLocation>
        <location evidence="2">Cytoplasm</location>
    </subcellularLocation>
</comment>
<dbReference type="InterPro" id="IPR035895">
    <property type="entry name" value="HPr-like_sf"/>
</dbReference>
<organism evidence="7 8">
    <name type="scientific">[Clostridium] ultunense Esp</name>
    <dbReference type="NCBI Taxonomy" id="1288971"/>
    <lineage>
        <taxon>Bacteria</taxon>
        <taxon>Bacillati</taxon>
        <taxon>Bacillota</taxon>
        <taxon>Tissierellia</taxon>
        <taxon>Tissierellales</taxon>
        <taxon>Tepidimicrobiaceae</taxon>
        <taxon>Schnuerera</taxon>
    </lineage>
</organism>
<evidence type="ECO:0000256" key="4">
    <source>
        <dbReference type="ARBA" id="ARBA00022490"/>
    </source>
</evidence>
<gene>
    <name evidence="7" type="primary">crh</name>
    <name evidence="7" type="ORF">CUESP1_0236</name>
</gene>
<dbReference type="InterPro" id="IPR002114">
    <property type="entry name" value="PTS_HPr_Ser_P_site"/>
</dbReference>
<dbReference type="GO" id="GO:0009401">
    <property type="term" value="P:phosphoenolpyruvate-dependent sugar phosphotransferase system"/>
    <property type="evidence" value="ECO:0007669"/>
    <property type="project" value="UniProtKB-KW"/>
</dbReference>
<dbReference type="NCBIfam" id="TIGR01003">
    <property type="entry name" value="PTS_HPr_family"/>
    <property type="match status" value="1"/>
</dbReference>
<dbReference type="Pfam" id="PF00381">
    <property type="entry name" value="PTS-HPr"/>
    <property type="match status" value="1"/>
</dbReference>
<reference evidence="7 8" key="1">
    <citation type="submission" date="2016-11" db="EMBL/GenBank/DDBJ databases">
        <authorList>
            <person name="Manzoor S."/>
        </authorList>
    </citation>
    <scope>NUCLEOTIDE SEQUENCE [LARGE SCALE GENOMIC DNA]</scope>
    <source>
        <strain evidence="7">Clostridium ultunense strain Esp</strain>
    </source>
</reference>
<keyword evidence="8" id="KW-1185">Reference proteome</keyword>
<dbReference type="GO" id="GO:0005737">
    <property type="term" value="C:cytoplasm"/>
    <property type="evidence" value="ECO:0007669"/>
    <property type="project" value="UniProtKB-SubCell"/>
</dbReference>
<evidence type="ECO:0000313" key="7">
    <source>
        <dbReference type="EMBL" id="SHD75633.1"/>
    </source>
</evidence>
<dbReference type="CDD" id="cd00367">
    <property type="entry name" value="PTS-HPr_like"/>
    <property type="match status" value="1"/>
</dbReference>
<dbReference type="EMBL" id="LT669839">
    <property type="protein sequence ID" value="SHD75633.1"/>
    <property type="molecule type" value="Genomic_DNA"/>
</dbReference>
<evidence type="ECO:0000256" key="1">
    <source>
        <dbReference type="ARBA" id="ARBA00003681"/>
    </source>
</evidence>
<dbReference type="Gene3D" id="3.30.1340.10">
    <property type="entry name" value="HPr-like"/>
    <property type="match status" value="1"/>
</dbReference>
<evidence type="ECO:0000256" key="3">
    <source>
        <dbReference type="ARBA" id="ARBA00020422"/>
    </source>
</evidence>
<dbReference type="PRINTS" id="PR00107">
    <property type="entry name" value="PHOSPHOCPHPR"/>
</dbReference>